<accession>A0A383USY0</accession>
<reference evidence="2 3" key="1">
    <citation type="submission" date="2017-11" db="EMBL/GenBank/DDBJ databases">
        <authorList>
            <person name="Kracher B."/>
        </authorList>
    </citation>
    <scope>NUCLEOTIDE SEQUENCE [LARGE SCALE GENOMIC DNA]</scope>
    <source>
        <strain evidence="2 3">RACE1</strain>
    </source>
</reference>
<evidence type="ECO:0000313" key="2">
    <source>
        <dbReference type="EMBL" id="SZF02879.1"/>
    </source>
</evidence>
<dbReference type="EMBL" id="UNSH01000046">
    <property type="protein sequence ID" value="SZF02879.1"/>
    <property type="molecule type" value="Genomic_DNA"/>
</dbReference>
<proteinExistence type="predicted"/>
<feature type="compositionally biased region" description="Basic and acidic residues" evidence="1">
    <location>
        <begin position="355"/>
        <end position="365"/>
    </location>
</feature>
<feature type="region of interest" description="Disordered" evidence="1">
    <location>
        <begin position="355"/>
        <end position="376"/>
    </location>
</feature>
<dbReference type="Proteomes" id="UP000275772">
    <property type="component" value="Unassembled WGS sequence"/>
</dbReference>
<gene>
    <name evidence="2" type="ORF">BLGHR1_13665</name>
</gene>
<evidence type="ECO:0000256" key="1">
    <source>
        <dbReference type="SAM" id="MobiDB-lite"/>
    </source>
</evidence>
<organism evidence="2 3">
    <name type="scientific">Blumeria hordei</name>
    <name type="common">Barley powdery mildew</name>
    <name type="synonym">Blumeria graminis f. sp. hordei</name>
    <dbReference type="NCBI Taxonomy" id="2867405"/>
    <lineage>
        <taxon>Eukaryota</taxon>
        <taxon>Fungi</taxon>
        <taxon>Dikarya</taxon>
        <taxon>Ascomycota</taxon>
        <taxon>Pezizomycotina</taxon>
        <taxon>Leotiomycetes</taxon>
        <taxon>Erysiphales</taxon>
        <taxon>Erysiphaceae</taxon>
        <taxon>Blumeria</taxon>
    </lineage>
</organism>
<sequence>MHMKYGCTALKYSLEYNAFPSFFEESYLFPKYSHRVLFSWPLSLGTKKFRPGPTGYNRIVFTHLCEFVAVIAVKSAQLSPVQRTVSLCPQISKVASLAGPIPNMYMIKDELDRIRCGDQVMVKKEFVISATNRICERKLRIQKSIWKPAPEGLYPSDNFWSIPLHMFTTTYNRGLNDRVVSVVDGNCKLQGMLYLNSGKWHHCTEARVTSPAQYDADDSTSHQEIDEHEESLLKKTDRFMCSGVSLDNEIITKNFKVAKDFFKINLMESKKRKEGEENKHKNKKEKDLPYPRQSLEGHMWLWPLRLPEIPNVRERKNQVYFMLGLDSSKKLTGVYYTTSKANRKRRLKRCLGRHETNNGGHDEVTLGRFHNNPIGD</sequence>
<name>A0A383USY0_BLUHO</name>
<protein>
    <submittedName>
        <fullName evidence="2">Uncharacterized protein</fullName>
    </submittedName>
</protein>
<dbReference type="VEuPathDB" id="FungiDB:BLGHR1_13665"/>
<evidence type="ECO:0000313" key="3">
    <source>
        <dbReference type="Proteomes" id="UP000275772"/>
    </source>
</evidence>
<dbReference type="AlphaFoldDB" id="A0A383USY0"/>